<dbReference type="Gene3D" id="2.120.10.30">
    <property type="entry name" value="TolB, C-terminal domain"/>
    <property type="match status" value="2"/>
</dbReference>
<dbReference type="EMBL" id="CAJPWZ010001077">
    <property type="protein sequence ID" value="CAG2207518.1"/>
    <property type="molecule type" value="Genomic_DNA"/>
</dbReference>
<dbReference type="SUPFAM" id="SSF51004">
    <property type="entry name" value="C-terminal (heme d1) domain of cytochrome cd1-nitrite reductase"/>
    <property type="match status" value="1"/>
</dbReference>
<dbReference type="GO" id="GO:0000209">
    <property type="term" value="P:protein polyubiquitination"/>
    <property type="evidence" value="ECO:0007669"/>
    <property type="project" value="TreeGrafter"/>
</dbReference>
<dbReference type="GO" id="GO:0008270">
    <property type="term" value="F:zinc ion binding"/>
    <property type="evidence" value="ECO:0007669"/>
    <property type="project" value="UniProtKB-KW"/>
</dbReference>
<accession>A0A8S3RH77</accession>
<dbReference type="GO" id="GO:0043161">
    <property type="term" value="P:proteasome-mediated ubiquitin-dependent protein catabolic process"/>
    <property type="evidence" value="ECO:0007669"/>
    <property type="project" value="TreeGrafter"/>
</dbReference>
<keyword evidence="2" id="KW-1185">Reference proteome</keyword>
<dbReference type="GO" id="GO:0061630">
    <property type="term" value="F:ubiquitin protein ligase activity"/>
    <property type="evidence" value="ECO:0007669"/>
    <property type="project" value="TreeGrafter"/>
</dbReference>
<protein>
    <recommendedName>
        <fullName evidence="3">SMP-30/Gluconolactonase/LRE-like region domain-containing protein</fullName>
    </recommendedName>
</protein>
<dbReference type="PANTHER" id="PTHR24104:SF25">
    <property type="entry name" value="PROTEIN LIN-41"/>
    <property type="match status" value="1"/>
</dbReference>
<evidence type="ECO:0000313" key="1">
    <source>
        <dbReference type="EMBL" id="CAG2207518.1"/>
    </source>
</evidence>
<reference evidence="1" key="1">
    <citation type="submission" date="2021-03" db="EMBL/GenBank/DDBJ databases">
        <authorList>
            <person name="Bekaert M."/>
        </authorList>
    </citation>
    <scope>NUCLEOTIDE SEQUENCE</scope>
</reference>
<dbReference type="SUPFAM" id="SSF63829">
    <property type="entry name" value="Calcium-dependent phosphotriesterase"/>
    <property type="match status" value="1"/>
</dbReference>
<dbReference type="OrthoDB" id="6049135at2759"/>
<organism evidence="1 2">
    <name type="scientific">Mytilus edulis</name>
    <name type="common">Blue mussel</name>
    <dbReference type="NCBI Taxonomy" id="6550"/>
    <lineage>
        <taxon>Eukaryota</taxon>
        <taxon>Metazoa</taxon>
        <taxon>Spiralia</taxon>
        <taxon>Lophotrochozoa</taxon>
        <taxon>Mollusca</taxon>
        <taxon>Bivalvia</taxon>
        <taxon>Autobranchia</taxon>
        <taxon>Pteriomorphia</taxon>
        <taxon>Mytilida</taxon>
        <taxon>Mytiloidea</taxon>
        <taxon>Mytilidae</taxon>
        <taxon>Mytilinae</taxon>
        <taxon>Mytilus</taxon>
    </lineage>
</organism>
<dbReference type="PANTHER" id="PTHR24104">
    <property type="entry name" value="E3 UBIQUITIN-PROTEIN LIGASE NHLRC1-RELATED"/>
    <property type="match status" value="1"/>
</dbReference>
<dbReference type="InterPro" id="IPR011048">
    <property type="entry name" value="Haem_d1_sf"/>
</dbReference>
<evidence type="ECO:0000313" key="2">
    <source>
        <dbReference type="Proteomes" id="UP000683360"/>
    </source>
</evidence>
<dbReference type="InterPro" id="IPR050952">
    <property type="entry name" value="TRIM-NHL_E3_ligases"/>
</dbReference>
<dbReference type="InterPro" id="IPR011042">
    <property type="entry name" value="6-blade_b-propeller_TolB-like"/>
</dbReference>
<dbReference type="AlphaFoldDB" id="A0A8S3RH77"/>
<evidence type="ECO:0008006" key="3">
    <source>
        <dbReference type="Google" id="ProtNLM"/>
    </source>
</evidence>
<name>A0A8S3RH77_MYTED</name>
<gene>
    <name evidence="1" type="ORF">MEDL_21819</name>
</gene>
<dbReference type="Proteomes" id="UP000683360">
    <property type="component" value="Unassembled WGS sequence"/>
</dbReference>
<sequence>MECDLSEHFVQSIIKSEKLNHPQISLKIETILQNIATEIKSFGEIIADYPPNKLIISRQKDQQAQHMIAVPVPMSIDTLTLTLLKTINIDATDVRGCTILPDGRMMFSCYKQDILIAIKRDEYNEGAVLSNDGTLIYCAARNGLKTIDLDNETIDSIRSGPLSRSRYSYVTRFNNNINPDNNTVTCSDFQGKTQWKFKEERVLKGPQGISVDKNGNVYVVGDFSNNVVVISHDGKCHRQILSSIEGLINPQALHYDQSSNSLLVANRQGRAFLRGDRESKKIRQLLNVVEKHEKEIADFQAGLENIKQCASDLQTFFSTKEMERDLAKKEHFVQSIIKGEKLNRPQISWKIETILQNIAIDVKSFGEILVDNVPNKFIKAKFTKEGTLTYSAGENGLKTIDLNNEAKGSIRSGPLSESGYSYVTSFDKHILYTNPDNNTVICIDFHGTTQWEFKEENVLKCPQGISVDKYGNVYVVGAKSNTVVVISHDGKRHRQILSSNEGLSFPYALHYDQSTKSLLVANKQDRAF</sequence>
<comment type="caution">
    <text evidence="1">The sequence shown here is derived from an EMBL/GenBank/DDBJ whole genome shotgun (WGS) entry which is preliminary data.</text>
</comment>
<proteinExistence type="predicted"/>